<evidence type="ECO:0000313" key="5">
    <source>
        <dbReference type="Proteomes" id="UP001153709"/>
    </source>
</evidence>
<dbReference type="Pfam" id="PF00644">
    <property type="entry name" value="PARP"/>
    <property type="match status" value="1"/>
</dbReference>
<dbReference type="SUPFAM" id="SSF56399">
    <property type="entry name" value="ADP-ribosylation"/>
    <property type="match status" value="1"/>
</dbReference>
<dbReference type="GO" id="GO:1990404">
    <property type="term" value="F:NAD+-protein mono-ADP-ribosyltransferase activity"/>
    <property type="evidence" value="ECO:0007669"/>
    <property type="project" value="TreeGrafter"/>
</dbReference>
<dbReference type="OrthoDB" id="6133115at2759"/>
<gene>
    <name evidence="4" type="ORF">DIABBA_LOCUS11952</name>
</gene>
<feature type="domain" description="PARP catalytic" evidence="3">
    <location>
        <begin position="213"/>
        <end position="402"/>
    </location>
</feature>
<accession>A0A9N9XJN0</accession>
<proteinExistence type="predicted"/>
<keyword evidence="5" id="KW-1185">Reference proteome</keyword>
<evidence type="ECO:0000256" key="2">
    <source>
        <dbReference type="SAM" id="MobiDB-lite"/>
    </source>
</evidence>
<dbReference type="InterPro" id="IPR051712">
    <property type="entry name" value="ARTD-AVP"/>
</dbReference>
<reference evidence="4" key="1">
    <citation type="submission" date="2022-01" db="EMBL/GenBank/DDBJ databases">
        <authorList>
            <person name="King R."/>
        </authorList>
    </citation>
    <scope>NUCLEOTIDE SEQUENCE</scope>
</reference>
<feature type="region of interest" description="Disordered" evidence="2">
    <location>
        <begin position="53"/>
        <end position="104"/>
    </location>
</feature>
<organism evidence="4 5">
    <name type="scientific">Diabrotica balteata</name>
    <name type="common">Banded cucumber beetle</name>
    <dbReference type="NCBI Taxonomy" id="107213"/>
    <lineage>
        <taxon>Eukaryota</taxon>
        <taxon>Metazoa</taxon>
        <taxon>Ecdysozoa</taxon>
        <taxon>Arthropoda</taxon>
        <taxon>Hexapoda</taxon>
        <taxon>Insecta</taxon>
        <taxon>Pterygota</taxon>
        <taxon>Neoptera</taxon>
        <taxon>Endopterygota</taxon>
        <taxon>Coleoptera</taxon>
        <taxon>Polyphaga</taxon>
        <taxon>Cucujiformia</taxon>
        <taxon>Chrysomeloidea</taxon>
        <taxon>Chrysomelidae</taxon>
        <taxon>Galerucinae</taxon>
        <taxon>Diabroticina</taxon>
        <taxon>Diabroticites</taxon>
        <taxon>Diabrotica</taxon>
    </lineage>
</organism>
<dbReference type="PANTHER" id="PTHR45740:SF2">
    <property type="entry name" value="POLY [ADP-RIBOSE] POLYMERASE"/>
    <property type="match status" value="1"/>
</dbReference>
<dbReference type="EC" id="2.4.2.-" evidence="1"/>
<dbReference type="GO" id="GO:0003950">
    <property type="term" value="F:NAD+ poly-ADP-ribosyltransferase activity"/>
    <property type="evidence" value="ECO:0007669"/>
    <property type="project" value="UniProtKB-UniRule"/>
</dbReference>
<dbReference type="GO" id="GO:0005634">
    <property type="term" value="C:nucleus"/>
    <property type="evidence" value="ECO:0007669"/>
    <property type="project" value="TreeGrafter"/>
</dbReference>
<dbReference type="PANTHER" id="PTHR45740">
    <property type="entry name" value="POLY [ADP-RIBOSE] POLYMERASE"/>
    <property type="match status" value="1"/>
</dbReference>
<dbReference type="AlphaFoldDB" id="A0A9N9XJN0"/>
<protein>
    <recommendedName>
        <fullName evidence="1">Poly [ADP-ribose] polymerase</fullName>
        <shortName evidence="1">PARP</shortName>
        <ecNumber evidence="1">2.4.2.-</ecNumber>
    </recommendedName>
</protein>
<dbReference type="PROSITE" id="PS51059">
    <property type="entry name" value="PARP_CATALYTIC"/>
    <property type="match status" value="1"/>
</dbReference>
<keyword evidence="1" id="KW-0808">Transferase</keyword>
<evidence type="ECO:0000259" key="3">
    <source>
        <dbReference type="PROSITE" id="PS51059"/>
    </source>
</evidence>
<sequence length="402" mass="46430">MGNLCCCFSKTSYEKVDPETAIIPCDNAGFSNSDENPITSTNDPIFTIETELRRSSSRKSNRTQIDNNRRIPSPETSTSVENENATEFKRSSSVNSNSNRLDGFKTESNVSINKVKRDMDTLRISYASSKQAHRIIQPKREQEILEEVSSSKHKNDNLSEEKRKISNAELLHHRSHTVLQSFRNLVISQTSTGTKVVQDNNLLNEIYQAYSSRTLTKLMDNQNVYNLEILNELSNEFKTVKRLFFSTNKKFFRVHNIERVHNPYLLMQYELKKLEYVKRGISLEEKLLFHGTQKSNIDGICQENFNWRLKGSYKGYIFGQGVSFSPIAYYSTHYGDNTYNKVMILASVLVANCCIGSANMKIPPFGYDTSVKENYHVYVKYDDNTYYPRYLIHYGGNDYKQH</sequence>
<keyword evidence="1" id="KW-0328">Glycosyltransferase</keyword>
<name>A0A9N9XJN0_DIABA</name>
<evidence type="ECO:0000313" key="4">
    <source>
        <dbReference type="EMBL" id="CAG9839155.1"/>
    </source>
</evidence>
<dbReference type="EMBL" id="OU898283">
    <property type="protein sequence ID" value="CAG9839155.1"/>
    <property type="molecule type" value="Genomic_DNA"/>
</dbReference>
<keyword evidence="1" id="KW-0520">NAD</keyword>
<feature type="compositionally biased region" description="Polar residues" evidence="2">
    <location>
        <begin position="74"/>
        <end position="85"/>
    </location>
</feature>
<evidence type="ECO:0000256" key="1">
    <source>
        <dbReference type="RuleBase" id="RU362114"/>
    </source>
</evidence>
<dbReference type="Proteomes" id="UP001153709">
    <property type="component" value="Chromosome 8"/>
</dbReference>
<dbReference type="Gene3D" id="3.90.228.10">
    <property type="match status" value="1"/>
</dbReference>
<dbReference type="InterPro" id="IPR012317">
    <property type="entry name" value="Poly(ADP-ribose)pol_cat_dom"/>
</dbReference>